<evidence type="ECO:0000313" key="3">
    <source>
        <dbReference type="Proteomes" id="UP000287188"/>
    </source>
</evidence>
<keyword evidence="1" id="KW-1133">Transmembrane helix</keyword>
<feature type="transmembrane region" description="Helical" evidence="1">
    <location>
        <begin position="6"/>
        <end position="34"/>
    </location>
</feature>
<reference evidence="3" key="1">
    <citation type="submission" date="2018-12" db="EMBL/GenBank/DDBJ databases">
        <title>Tengunoibacter tsumagoiensis gen. nov., sp. nov., Dictyobacter kobayashii sp. nov., D. alpinus sp. nov., and D. joshuensis sp. nov. and description of Dictyobacteraceae fam. nov. within the order Ktedonobacterales isolated from Tengu-no-mugimeshi.</title>
        <authorList>
            <person name="Wang C.M."/>
            <person name="Zheng Y."/>
            <person name="Sakai Y."/>
            <person name="Toyoda A."/>
            <person name="Minakuchi Y."/>
            <person name="Abe K."/>
            <person name="Yokota A."/>
            <person name="Yabe S."/>
        </authorList>
    </citation>
    <scope>NUCLEOTIDE SEQUENCE [LARGE SCALE GENOMIC DNA]</scope>
    <source>
        <strain evidence="3">Uno11</strain>
    </source>
</reference>
<name>A0A402AKZ9_9CHLR</name>
<dbReference type="OrthoDB" id="163110at2"/>
<organism evidence="2 3">
    <name type="scientific">Dictyobacter kobayashii</name>
    <dbReference type="NCBI Taxonomy" id="2014872"/>
    <lineage>
        <taxon>Bacteria</taxon>
        <taxon>Bacillati</taxon>
        <taxon>Chloroflexota</taxon>
        <taxon>Ktedonobacteria</taxon>
        <taxon>Ktedonobacterales</taxon>
        <taxon>Dictyobacteraceae</taxon>
        <taxon>Dictyobacter</taxon>
    </lineage>
</organism>
<keyword evidence="1" id="KW-0472">Membrane</keyword>
<protein>
    <recommendedName>
        <fullName evidence="4">Copper resistance protein D domain-containing protein</fullName>
    </recommendedName>
</protein>
<evidence type="ECO:0008006" key="4">
    <source>
        <dbReference type="Google" id="ProtNLM"/>
    </source>
</evidence>
<sequence length="168" mass="18706">MWLIYSIQWLHVLCGIFWLGSALYGNFVVIPAISSLPMKEQRKFAQPIGERGDKLVIPAAILVILFGLIRGIVFGPVQSLDFLFGTAYGLTFLVSFIMACATLIWGIFVMGRTIHHINNLPLENVQQADGTFSPTFLALVQRAKLIALLELVGFLIVFSCMILMRFGL</sequence>
<dbReference type="EMBL" id="BIFS01000001">
    <property type="protein sequence ID" value="GCE19801.1"/>
    <property type="molecule type" value="Genomic_DNA"/>
</dbReference>
<feature type="transmembrane region" description="Helical" evidence="1">
    <location>
        <begin position="87"/>
        <end position="110"/>
    </location>
</feature>
<dbReference type="Proteomes" id="UP000287188">
    <property type="component" value="Unassembled WGS sequence"/>
</dbReference>
<feature type="transmembrane region" description="Helical" evidence="1">
    <location>
        <begin position="145"/>
        <end position="166"/>
    </location>
</feature>
<comment type="caution">
    <text evidence="2">The sequence shown here is derived from an EMBL/GenBank/DDBJ whole genome shotgun (WGS) entry which is preliminary data.</text>
</comment>
<evidence type="ECO:0000313" key="2">
    <source>
        <dbReference type="EMBL" id="GCE19801.1"/>
    </source>
</evidence>
<keyword evidence="1" id="KW-0812">Transmembrane</keyword>
<accession>A0A402AKZ9</accession>
<gene>
    <name evidence="2" type="ORF">KDK_36010</name>
</gene>
<dbReference type="AlphaFoldDB" id="A0A402AKZ9"/>
<evidence type="ECO:0000256" key="1">
    <source>
        <dbReference type="SAM" id="Phobius"/>
    </source>
</evidence>
<dbReference type="RefSeq" id="WP_126551612.1">
    <property type="nucleotide sequence ID" value="NZ_BIFS01000001.1"/>
</dbReference>
<keyword evidence="3" id="KW-1185">Reference proteome</keyword>
<feature type="transmembrane region" description="Helical" evidence="1">
    <location>
        <begin position="55"/>
        <end position="75"/>
    </location>
</feature>
<proteinExistence type="predicted"/>